<evidence type="ECO:0000313" key="2">
    <source>
        <dbReference type="EMBL" id="CAG4953755.1"/>
    </source>
</evidence>
<gene>
    <name evidence="2" type="ORF">PAPOLLO_LOCUS4947</name>
</gene>
<protein>
    <submittedName>
        <fullName evidence="2">(apollo) hypothetical protein</fullName>
    </submittedName>
</protein>
<dbReference type="AlphaFoldDB" id="A0A8S3WD14"/>
<comment type="caution">
    <text evidence="2">The sequence shown here is derived from an EMBL/GenBank/DDBJ whole genome shotgun (WGS) entry which is preliminary data.</text>
</comment>
<sequence length="358" mass="41164">MLILATVCDPNNQACMYGTCQQCQSLYLMHESIKDKETIQWKEWGRLEEHYEKDGKKVKVYKNVQQDKEGTVQELMKIFNEELKVLKTHIYNMKTEDIEIVTKQLPPKISPLMGTLKVHQIFSDVREEIKYRTLSCFCTRGFCECLQPKVYLPISNASVASSDNATALLAEEDICETEKESDGVTNVNAELPSISDDEVPLSDIIKRKTVSTPLSEIQLIDLCKPGRKNKCYNFVYNTPEELSEDEQQDKQDEQVPSTSSGKENQPVRCGDFLIVNVHATKGKLYKYACVVDDLDDDGEIRVTFMRSVKQKKVFILNNSDRADVDYTDIVQILPKPTTFDKRGQFYYEFEKCIEVHEK</sequence>
<feature type="region of interest" description="Disordered" evidence="1">
    <location>
        <begin position="242"/>
        <end position="264"/>
    </location>
</feature>
<evidence type="ECO:0000313" key="3">
    <source>
        <dbReference type="Proteomes" id="UP000691718"/>
    </source>
</evidence>
<evidence type="ECO:0000256" key="1">
    <source>
        <dbReference type="SAM" id="MobiDB-lite"/>
    </source>
</evidence>
<proteinExistence type="predicted"/>
<accession>A0A8S3WD14</accession>
<organism evidence="2 3">
    <name type="scientific">Parnassius apollo</name>
    <name type="common">Apollo butterfly</name>
    <name type="synonym">Papilio apollo</name>
    <dbReference type="NCBI Taxonomy" id="110799"/>
    <lineage>
        <taxon>Eukaryota</taxon>
        <taxon>Metazoa</taxon>
        <taxon>Ecdysozoa</taxon>
        <taxon>Arthropoda</taxon>
        <taxon>Hexapoda</taxon>
        <taxon>Insecta</taxon>
        <taxon>Pterygota</taxon>
        <taxon>Neoptera</taxon>
        <taxon>Endopterygota</taxon>
        <taxon>Lepidoptera</taxon>
        <taxon>Glossata</taxon>
        <taxon>Ditrysia</taxon>
        <taxon>Papilionoidea</taxon>
        <taxon>Papilionidae</taxon>
        <taxon>Parnassiinae</taxon>
        <taxon>Parnassini</taxon>
        <taxon>Parnassius</taxon>
        <taxon>Parnassius</taxon>
    </lineage>
</organism>
<name>A0A8S3WD14_PARAO</name>
<reference evidence="2" key="1">
    <citation type="submission" date="2021-04" db="EMBL/GenBank/DDBJ databases">
        <authorList>
            <person name="Tunstrom K."/>
        </authorList>
    </citation>
    <scope>NUCLEOTIDE SEQUENCE</scope>
</reference>
<keyword evidence="3" id="KW-1185">Reference proteome</keyword>
<dbReference type="Proteomes" id="UP000691718">
    <property type="component" value="Unassembled WGS sequence"/>
</dbReference>
<dbReference type="OrthoDB" id="6375801at2759"/>
<dbReference type="EMBL" id="CAJQZP010000288">
    <property type="protein sequence ID" value="CAG4953755.1"/>
    <property type="molecule type" value="Genomic_DNA"/>
</dbReference>